<accession>A0A0L1MB03</accession>
<dbReference type="Proteomes" id="UP000036955">
    <property type="component" value="Unassembled WGS sequence"/>
</dbReference>
<comment type="caution">
    <text evidence="1">The sequence shown here is derived from an EMBL/GenBank/DDBJ whole genome shotgun (WGS) entry which is preliminary data.</text>
</comment>
<proteinExistence type="predicted"/>
<gene>
    <name evidence="1" type="ORF">ACS77_18145</name>
</gene>
<evidence type="ECO:0000313" key="1">
    <source>
        <dbReference type="EMBL" id="KNH25661.1"/>
    </source>
</evidence>
<reference evidence="1 2" key="1">
    <citation type="submission" date="2015-06" db="EMBL/GenBank/DDBJ databases">
        <authorList>
            <person name="Hoefler B.C."/>
            <person name="Straight P.D."/>
        </authorList>
    </citation>
    <scope>NUCLEOTIDE SEQUENCE [LARGE SCALE GENOMIC DNA]</scope>
    <source>
        <strain evidence="1 2">Riq4</strain>
    </source>
</reference>
<dbReference type="PATRIC" id="fig|317.197.peg.3097"/>
<name>A0A0L1MB03_PSESX</name>
<sequence>MSFFTSNNTISANSVDSYITVSGETVVTVSDRVKFESQIVAYEIDPCNSDNIALVTRANASDYSRGSKKGLVLVLNKNIQKGTYSVTDQNFPFIRPYYFETGTRPGSVHSYEYYAKSGTFTVELAEVSSEKLHYKFSFDFKGVDKRNRELNIKGVSNFLVLVDFE</sequence>
<dbReference type="OrthoDB" id="6887651at2"/>
<dbReference type="EMBL" id="LFQK01000030">
    <property type="protein sequence ID" value="KNH25661.1"/>
    <property type="molecule type" value="Genomic_DNA"/>
</dbReference>
<protein>
    <submittedName>
        <fullName evidence="1">Uncharacterized protein</fullName>
    </submittedName>
</protein>
<organism evidence="1 2">
    <name type="scientific">Pseudomonas syringae</name>
    <dbReference type="NCBI Taxonomy" id="317"/>
    <lineage>
        <taxon>Bacteria</taxon>
        <taxon>Pseudomonadati</taxon>
        <taxon>Pseudomonadota</taxon>
        <taxon>Gammaproteobacteria</taxon>
        <taxon>Pseudomonadales</taxon>
        <taxon>Pseudomonadaceae</taxon>
        <taxon>Pseudomonas</taxon>
    </lineage>
</organism>
<dbReference type="AlphaFoldDB" id="A0A0L1MB03"/>
<evidence type="ECO:0000313" key="2">
    <source>
        <dbReference type="Proteomes" id="UP000036955"/>
    </source>
</evidence>